<reference evidence="1 2" key="1">
    <citation type="submission" date="2019-10" db="EMBL/GenBank/DDBJ databases">
        <title>Assembly and Annotation for the nematode Trichostrongylus colubriformis.</title>
        <authorList>
            <person name="Martin J."/>
        </authorList>
    </citation>
    <scope>NUCLEOTIDE SEQUENCE [LARGE SCALE GENOMIC DNA]</scope>
    <source>
        <strain evidence="1">G859</strain>
        <tissue evidence="1">Whole worm</tissue>
    </source>
</reference>
<dbReference type="InterPro" id="IPR027417">
    <property type="entry name" value="P-loop_NTPase"/>
</dbReference>
<dbReference type="AlphaFoldDB" id="A0AAN8FLC1"/>
<protein>
    <recommendedName>
        <fullName evidence="3">DNA2/NAM7 helicase helicase domain-containing protein</fullName>
    </recommendedName>
</protein>
<dbReference type="Proteomes" id="UP001331761">
    <property type="component" value="Unassembled WGS sequence"/>
</dbReference>
<dbReference type="Gene3D" id="3.40.50.300">
    <property type="entry name" value="P-loop containing nucleotide triphosphate hydrolases"/>
    <property type="match status" value="1"/>
</dbReference>
<keyword evidence="2" id="KW-1185">Reference proteome</keyword>
<evidence type="ECO:0000313" key="1">
    <source>
        <dbReference type="EMBL" id="KAK5978665.1"/>
    </source>
</evidence>
<dbReference type="SUPFAM" id="SSF52540">
    <property type="entry name" value="P-loop containing nucleoside triphosphate hydrolases"/>
    <property type="match status" value="1"/>
</dbReference>
<gene>
    <name evidence="1" type="ORF">GCK32_018390</name>
</gene>
<comment type="caution">
    <text evidence="1">The sequence shown here is derived from an EMBL/GenBank/DDBJ whole genome shotgun (WGS) entry which is preliminary data.</text>
</comment>
<evidence type="ECO:0008006" key="3">
    <source>
        <dbReference type="Google" id="ProtNLM"/>
    </source>
</evidence>
<dbReference type="EMBL" id="WIXE01009173">
    <property type="protein sequence ID" value="KAK5978665.1"/>
    <property type="molecule type" value="Genomic_DNA"/>
</dbReference>
<evidence type="ECO:0000313" key="2">
    <source>
        <dbReference type="Proteomes" id="UP001331761"/>
    </source>
</evidence>
<sequence length="419" mass="46286">MARARIHRQWYDFSNKIVRVELFVDTRTENQFRDAILYNGILLGDSSAEVRVCVRLTRAVTGTDPVFEILASENLFSALDPNARMPANDILDQVYGGRDRPSRARSPPPPDDLAVVLRGRRLYLRPDQARAVRMGMEEYPIMAIQAAYGTGKTVVGAVIAARLAQPGRLVIATATTNVAIAQFTDTLLGLDEYDHLPVLRNPQQGPVYDPDADHQRESSALRDVGIEPKHMYLHHAYKRSEGADNHQLQELWVARDHSRLVDHFESIASRSADSDSGGAPRLPPWVLNYDQRILLVGDDAIPILAAGAVAPSPQPAREPDTLDVRAATTVVLPPVSETMVQCQVARPSSDRSTMLVEGSLLSPDNLFVAPAVSSVNNPRLMISNPSNTPKVLYKNQQLTKARPVVELPNGTILDLYQRF</sequence>
<accession>A0AAN8FLC1</accession>
<name>A0AAN8FLC1_TRICO</name>
<organism evidence="1 2">
    <name type="scientific">Trichostrongylus colubriformis</name>
    <name type="common">Black scour worm</name>
    <dbReference type="NCBI Taxonomy" id="6319"/>
    <lineage>
        <taxon>Eukaryota</taxon>
        <taxon>Metazoa</taxon>
        <taxon>Ecdysozoa</taxon>
        <taxon>Nematoda</taxon>
        <taxon>Chromadorea</taxon>
        <taxon>Rhabditida</taxon>
        <taxon>Rhabditina</taxon>
        <taxon>Rhabditomorpha</taxon>
        <taxon>Strongyloidea</taxon>
        <taxon>Trichostrongylidae</taxon>
        <taxon>Trichostrongylus</taxon>
    </lineage>
</organism>
<proteinExistence type="predicted"/>